<keyword evidence="2" id="KW-0479">Metal-binding</keyword>
<feature type="region of interest" description="Disordered" evidence="8">
    <location>
        <begin position="105"/>
        <end position="175"/>
    </location>
</feature>
<keyword evidence="4 7" id="KW-0863">Zinc-finger</keyword>
<feature type="compositionally biased region" description="Basic and acidic residues" evidence="8">
    <location>
        <begin position="110"/>
        <end position="122"/>
    </location>
</feature>
<feature type="domain" description="C2H2-type" evidence="9">
    <location>
        <begin position="284"/>
        <end position="312"/>
    </location>
</feature>
<dbReference type="OrthoDB" id="7731522at2759"/>
<dbReference type="AlphaFoldDB" id="A0A084WNE1"/>
<dbReference type="Proteomes" id="UP000030765">
    <property type="component" value="Unassembled WGS sequence"/>
</dbReference>
<evidence type="ECO:0000313" key="12">
    <source>
        <dbReference type="Proteomes" id="UP000030765"/>
    </source>
</evidence>
<feature type="region of interest" description="Disordered" evidence="8">
    <location>
        <begin position="46"/>
        <end position="83"/>
    </location>
</feature>
<protein>
    <submittedName>
        <fullName evidence="10">AGAP007513-PA-like protein</fullName>
    </submittedName>
</protein>
<gene>
    <name evidence="10" type="ORF">ZHAS_00019826</name>
</gene>
<dbReference type="SUPFAM" id="SSF57667">
    <property type="entry name" value="beta-beta-alpha zinc fingers"/>
    <property type="match status" value="4"/>
</dbReference>
<dbReference type="PROSITE" id="PS50157">
    <property type="entry name" value="ZINC_FINGER_C2H2_2"/>
    <property type="match status" value="5"/>
</dbReference>
<sequence length="480" mass="55957">MEPSDKCTICFSTSESDYLDIFAKDNVSKNMAAVIAKHLWFEEIEQLHHQQQQQQQQRPASRSNGKARSESPAPLQGPTYKTEFLEIKGEPLEDEEDEARAVDAIDGELDEKAESNETIKSEDSDEFECDSSSPSDDEVKRRSKKFTTGARSRKAYKKDRSDGSLKKRKAGGRVSVHPDEDKAILQFYKRIVCEVCDNQRMIVGEPVMEFLTWGALLRHTKEVHGHYKIFVQCPVCEMKLRTKVTLWQHMDMHTNPDKYRCEVCSEVHQNMKEHMQNKHEERQFSCDLCGSKFPFKKRLVVHMKKMHAEKDVRCDQCDKSFVSFRLLIEEEGTIWETNLRSFLSSSFTKYTIEDHRRSVHMARFVCEHCPKTFKIRFRLQKHMQEHDKSLRTSTSVPCPTCGQVMGDKYILRQHIRHMHAERQAVDCETCGKTFKNKRNLTVHLANVCMKPAQIHTCTICDKQFRHKNKLKDHMSCCIPN</sequence>
<keyword evidence="5" id="KW-0862">Zinc</keyword>
<dbReference type="GO" id="GO:0000978">
    <property type="term" value="F:RNA polymerase II cis-regulatory region sequence-specific DNA binding"/>
    <property type="evidence" value="ECO:0007669"/>
    <property type="project" value="TreeGrafter"/>
</dbReference>
<name>A0A084WNE1_ANOSI</name>
<evidence type="ECO:0000259" key="9">
    <source>
        <dbReference type="PROSITE" id="PS50157"/>
    </source>
</evidence>
<dbReference type="EMBL" id="KE525352">
    <property type="protein sequence ID" value="KFB51735.1"/>
    <property type="molecule type" value="Genomic_DNA"/>
</dbReference>
<dbReference type="GO" id="GO:0008270">
    <property type="term" value="F:zinc ion binding"/>
    <property type="evidence" value="ECO:0007669"/>
    <property type="project" value="UniProtKB-KW"/>
</dbReference>
<dbReference type="GO" id="GO:0005634">
    <property type="term" value="C:nucleus"/>
    <property type="evidence" value="ECO:0007669"/>
    <property type="project" value="UniProtKB-SubCell"/>
</dbReference>
<dbReference type="SMART" id="SM00355">
    <property type="entry name" value="ZnF_C2H2"/>
    <property type="match status" value="8"/>
</dbReference>
<dbReference type="STRING" id="74873.A0A084WNE1"/>
<keyword evidence="12" id="KW-1185">Reference proteome</keyword>
<evidence type="ECO:0000256" key="5">
    <source>
        <dbReference type="ARBA" id="ARBA00022833"/>
    </source>
</evidence>
<evidence type="ECO:0000256" key="6">
    <source>
        <dbReference type="ARBA" id="ARBA00023242"/>
    </source>
</evidence>
<keyword evidence="6" id="KW-0539">Nucleus</keyword>
<organism evidence="10">
    <name type="scientific">Anopheles sinensis</name>
    <name type="common">Mosquito</name>
    <dbReference type="NCBI Taxonomy" id="74873"/>
    <lineage>
        <taxon>Eukaryota</taxon>
        <taxon>Metazoa</taxon>
        <taxon>Ecdysozoa</taxon>
        <taxon>Arthropoda</taxon>
        <taxon>Hexapoda</taxon>
        <taxon>Insecta</taxon>
        <taxon>Pterygota</taxon>
        <taxon>Neoptera</taxon>
        <taxon>Endopterygota</taxon>
        <taxon>Diptera</taxon>
        <taxon>Nematocera</taxon>
        <taxon>Culicoidea</taxon>
        <taxon>Culicidae</taxon>
        <taxon>Anophelinae</taxon>
        <taxon>Anopheles</taxon>
    </lineage>
</organism>
<dbReference type="PANTHER" id="PTHR24376:SF216">
    <property type="entry name" value="ZINC FINGER PROTEIN 420-LIKE"/>
    <property type="match status" value="1"/>
</dbReference>
<dbReference type="OMA" id="HMQEHDK"/>
<feature type="domain" description="C2H2-type" evidence="9">
    <location>
        <begin position="364"/>
        <end position="386"/>
    </location>
</feature>
<reference evidence="11" key="2">
    <citation type="submission" date="2020-05" db="UniProtKB">
        <authorList>
            <consortium name="EnsemblMetazoa"/>
        </authorList>
    </citation>
    <scope>IDENTIFICATION</scope>
</reference>
<dbReference type="GO" id="GO:0001228">
    <property type="term" value="F:DNA-binding transcription activator activity, RNA polymerase II-specific"/>
    <property type="evidence" value="ECO:0007669"/>
    <property type="project" value="TreeGrafter"/>
</dbReference>
<dbReference type="Gene3D" id="3.30.160.60">
    <property type="entry name" value="Classic Zinc Finger"/>
    <property type="match status" value="4"/>
</dbReference>
<comment type="subcellular location">
    <subcellularLocation>
        <location evidence="1">Nucleus</location>
    </subcellularLocation>
</comment>
<dbReference type="VEuPathDB" id="VectorBase:ASIC019826"/>
<feature type="domain" description="C2H2-type" evidence="9">
    <location>
        <begin position="396"/>
        <end position="424"/>
    </location>
</feature>
<evidence type="ECO:0000256" key="7">
    <source>
        <dbReference type="PROSITE-ProRule" id="PRU00042"/>
    </source>
</evidence>
<keyword evidence="3" id="KW-0677">Repeat</keyword>
<dbReference type="VEuPathDB" id="VectorBase:ASIS015456"/>
<reference evidence="10 12" key="1">
    <citation type="journal article" date="2014" name="BMC Genomics">
        <title>Genome sequence of Anopheles sinensis provides insight into genetics basis of mosquito competence for malaria parasites.</title>
        <authorList>
            <person name="Zhou D."/>
            <person name="Zhang D."/>
            <person name="Ding G."/>
            <person name="Shi L."/>
            <person name="Hou Q."/>
            <person name="Ye Y."/>
            <person name="Xu Y."/>
            <person name="Zhou H."/>
            <person name="Xiong C."/>
            <person name="Li S."/>
            <person name="Yu J."/>
            <person name="Hong S."/>
            <person name="Yu X."/>
            <person name="Zou P."/>
            <person name="Chen C."/>
            <person name="Chang X."/>
            <person name="Wang W."/>
            <person name="Lv Y."/>
            <person name="Sun Y."/>
            <person name="Ma L."/>
            <person name="Shen B."/>
            <person name="Zhu C."/>
        </authorList>
    </citation>
    <scope>NUCLEOTIDE SEQUENCE [LARGE SCALE GENOMIC DNA]</scope>
</reference>
<evidence type="ECO:0000313" key="11">
    <source>
        <dbReference type="EnsemblMetazoa" id="ASIC019826-PA"/>
    </source>
</evidence>
<evidence type="ECO:0000256" key="4">
    <source>
        <dbReference type="ARBA" id="ARBA00022771"/>
    </source>
</evidence>
<accession>A0A084WNE1</accession>
<feature type="domain" description="C2H2-type" evidence="9">
    <location>
        <begin position="455"/>
        <end position="480"/>
    </location>
</feature>
<feature type="domain" description="C2H2-type" evidence="9">
    <location>
        <begin position="425"/>
        <end position="456"/>
    </location>
</feature>
<dbReference type="PANTHER" id="PTHR24376">
    <property type="entry name" value="ZINC FINGER PROTEIN"/>
    <property type="match status" value="1"/>
</dbReference>
<evidence type="ECO:0000256" key="1">
    <source>
        <dbReference type="ARBA" id="ARBA00004123"/>
    </source>
</evidence>
<evidence type="ECO:0000256" key="3">
    <source>
        <dbReference type="ARBA" id="ARBA00022737"/>
    </source>
</evidence>
<evidence type="ECO:0000313" key="10">
    <source>
        <dbReference type="EMBL" id="KFB51735.1"/>
    </source>
</evidence>
<dbReference type="Pfam" id="PF00096">
    <property type="entry name" value="zf-C2H2"/>
    <property type="match status" value="3"/>
</dbReference>
<feature type="compositionally biased region" description="Basic residues" evidence="8">
    <location>
        <begin position="141"/>
        <end position="157"/>
    </location>
</feature>
<evidence type="ECO:0000256" key="8">
    <source>
        <dbReference type="SAM" id="MobiDB-lite"/>
    </source>
</evidence>
<dbReference type="PROSITE" id="PS00028">
    <property type="entry name" value="ZINC_FINGER_C2H2_1"/>
    <property type="match status" value="4"/>
</dbReference>
<dbReference type="InterPro" id="IPR013087">
    <property type="entry name" value="Znf_C2H2_type"/>
</dbReference>
<proteinExistence type="predicted"/>
<dbReference type="EnsemblMetazoa" id="ASIC019826-RA">
    <property type="protein sequence ID" value="ASIC019826-PA"/>
    <property type="gene ID" value="ASIC019826"/>
</dbReference>
<dbReference type="InterPro" id="IPR036236">
    <property type="entry name" value="Znf_C2H2_sf"/>
</dbReference>
<evidence type="ECO:0000256" key="2">
    <source>
        <dbReference type="ARBA" id="ARBA00022723"/>
    </source>
</evidence>
<dbReference type="EMBL" id="ATLV01024592">
    <property type="status" value="NOT_ANNOTATED_CDS"/>
    <property type="molecule type" value="Genomic_DNA"/>
</dbReference>